<feature type="domain" description="Disease resistance protein winged helix" evidence="12">
    <location>
        <begin position="277"/>
        <end position="348"/>
    </location>
</feature>
<dbReference type="GO" id="GO:0009626">
    <property type="term" value="P:plant-type hypersensitive response"/>
    <property type="evidence" value="ECO:0007669"/>
    <property type="project" value="UniProtKB-KW"/>
</dbReference>
<dbReference type="InterPro" id="IPR032675">
    <property type="entry name" value="LRR_dom_sf"/>
</dbReference>
<dbReference type="SUPFAM" id="SSF52058">
    <property type="entry name" value="L domain-like"/>
    <property type="match status" value="1"/>
</dbReference>
<dbReference type="PANTHER" id="PTHR23155:SF1152">
    <property type="entry name" value="AAA+ ATPASE DOMAIN-CONTAINING PROTEIN"/>
    <property type="match status" value="1"/>
</dbReference>
<dbReference type="Pfam" id="PF00931">
    <property type="entry name" value="NB-ARC"/>
    <property type="match status" value="1"/>
</dbReference>
<keyword evidence="7" id="KW-0677">Repeat</keyword>
<dbReference type="AlphaFoldDB" id="A0ABD2Y6E3"/>
<evidence type="ECO:0000313" key="15">
    <source>
        <dbReference type="Proteomes" id="UP001630127"/>
    </source>
</evidence>
<evidence type="ECO:0000256" key="8">
    <source>
        <dbReference type="ARBA" id="ARBA00022741"/>
    </source>
</evidence>
<dbReference type="EMBL" id="JBJUIK010000015">
    <property type="protein sequence ID" value="KAL3501997.1"/>
    <property type="molecule type" value="Genomic_DNA"/>
</dbReference>
<keyword evidence="4" id="KW-0963">Cytoplasm</keyword>
<dbReference type="FunFam" id="1.10.10.10:FF:000322">
    <property type="entry name" value="Probable disease resistance protein At1g63360"/>
    <property type="match status" value="1"/>
</dbReference>
<keyword evidence="8" id="KW-0547">Nucleotide-binding</keyword>
<comment type="similarity">
    <text evidence="3">Belongs to the disease resistance NB-LRR family.</text>
</comment>
<dbReference type="InterPro" id="IPR044974">
    <property type="entry name" value="Disease_R_plants"/>
</dbReference>
<reference evidence="14 15" key="1">
    <citation type="submission" date="2024-11" db="EMBL/GenBank/DDBJ databases">
        <title>A near-complete genome assembly of Cinchona calisaya.</title>
        <authorList>
            <person name="Lian D.C."/>
            <person name="Zhao X.W."/>
            <person name="Wei L."/>
        </authorList>
    </citation>
    <scope>NUCLEOTIDE SEQUENCE [LARGE SCALE GENOMIC DNA]</scope>
    <source>
        <tissue evidence="14">Nenye</tissue>
    </source>
</reference>
<protein>
    <submittedName>
        <fullName evidence="14">Uncharacterized protein</fullName>
    </submittedName>
</protein>
<dbReference type="PRINTS" id="PR00364">
    <property type="entry name" value="DISEASERSIST"/>
</dbReference>
<name>A0ABD2Y6E3_9GENT</name>
<evidence type="ECO:0000256" key="9">
    <source>
        <dbReference type="ARBA" id="ARBA00022821"/>
    </source>
</evidence>
<evidence type="ECO:0000256" key="6">
    <source>
        <dbReference type="ARBA" id="ARBA00022667"/>
    </source>
</evidence>
<dbReference type="InterPro" id="IPR058922">
    <property type="entry name" value="WHD_DRP"/>
</dbReference>
<organism evidence="14 15">
    <name type="scientific">Cinchona calisaya</name>
    <dbReference type="NCBI Taxonomy" id="153742"/>
    <lineage>
        <taxon>Eukaryota</taxon>
        <taxon>Viridiplantae</taxon>
        <taxon>Streptophyta</taxon>
        <taxon>Embryophyta</taxon>
        <taxon>Tracheophyta</taxon>
        <taxon>Spermatophyta</taxon>
        <taxon>Magnoliopsida</taxon>
        <taxon>eudicotyledons</taxon>
        <taxon>Gunneridae</taxon>
        <taxon>Pentapetalae</taxon>
        <taxon>asterids</taxon>
        <taxon>lamiids</taxon>
        <taxon>Gentianales</taxon>
        <taxon>Rubiaceae</taxon>
        <taxon>Cinchonoideae</taxon>
        <taxon>Cinchoneae</taxon>
        <taxon>Cinchona</taxon>
    </lineage>
</organism>
<keyword evidence="15" id="KW-1185">Reference proteome</keyword>
<keyword evidence="9" id="KW-0611">Plant defense</keyword>
<evidence type="ECO:0000313" key="14">
    <source>
        <dbReference type="EMBL" id="KAL3501997.1"/>
    </source>
</evidence>
<dbReference type="Gene3D" id="1.10.8.430">
    <property type="entry name" value="Helical domain of apoptotic protease-activating factors"/>
    <property type="match status" value="1"/>
</dbReference>
<dbReference type="InterPro" id="IPR055414">
    <property type="entry name" value="LRR_R13L4/SHOC2-like"/>
</dbReference>
<keyword evidence="5" id="KW-0433">Leucine-rich repeat</keyword>
<dbReference type="InterPro" id="IPR042197">
    <property type="entry name" value="Apaf_helical"/>
</dbReference>
<evidence type="ECO:0000256" key="7">
    <source>
        <dbReference type="ARBA" id="ARBA00022737"/>
    </source>
</evidence>
<gene>
    <name evidence="14" type="ORF">ACH5RR_036446</name>
</gene>
<dbReference type="InterPro" id="IPR002182">
    <property type="entry name" value="NB-ARC"/>
</dbReference>
<dbReference type="InterPro" id="IPR027417">
    <property type="entry name" value="P-loop_NTPase"/>
</dbReference>
<dbReference type="Gene3D" id="3.40.50.300">
    <property type="entry name" value="P-loop containing nucleotide triphosphate hydrolases"/>
    <property type="match status" value="1"/>
</dbReference>
<evidence type="ECO:0000256" key="3">
    <source>
        <dbReference type="ARBA" id="ARBA00008894"/>
    </source>
</evidence>
<dbReference type="SUPFAM" id="SSF52540">
    <property type="entry name" value="P-loop containing nucleoside triphosphate hydrolases"/>
    <property type="match status" value="1"/>
</dbReference>
<comment type="function">
    <text evidence="1">Confers resistance to late blight (Phytophthora infestans) races carrying the avirulence gene Avr1. Resistance proteins guard the plant against pathogens that contain an appropriate avirulence protein via an indirect interaction with this avirulence protein. That triggers a defense system including the hypersensitive response, which restricts the pathogen growth.</text>
</comment>
<feature type="domain" description="NB-ARC" evidence="11">
    <location>
        <begin position="25"/>
        <end position="192"/>
    </location>
</feature>
<evidence type="ECO:0000259" key="12">
    <source>
        <dbReference type="Pfam" id="PF23559"/>
    </source>
</evidence>
<comment type="subcellular location">
    <subcellularLocation>
        <location evidence="2">Cytoplasm</location>
    </subcellularLocation>
</comment>
<dbReference type="GO" id="GO:0005737">
    <property type="term" value="C:cytoplasm"/>
    <property type="evidence" value="ECO:0007669"/>
    <property type="project" value="UniProtKB-SubCell"/>
</dbReference>
<dbReference type="GO" id="GO:0005524">
    <property type="term" value="F:ATP binding"/>
    <property type="evidence" value="ECO:0007669"/>
    <property type="project" value="UniProtKB-KW"/>
</dbReference>
<accession>A0ABD2Y6E3</accession>
<evidence type="ECO:0000256" key="5">
    <source>
        <dbReference type="ARBA" id="ARBA00022614"/>
    </source>
</evidence>
<dbReference type="Proteomes" id="UP001630127">
    <property type="component" value="Unassembled WGS sequence"/>
</dbReference>
<keyword evidence="10" id="KW-0067">ATP-binding</keyword>
<dbReference type="Gene3D" id="1.10.10.10">
    <property type="entry name" value="Winged helix-like DNA-binding domain superfamily/Winged helix DNA-binding domain"/>
    <property type="match status" value="1"/>
</dbReference>
<evidence type="ECO:0000259" key="13">
    <source>
        <dbReference type="Pfam" id="PF23598"/>
    </source>
</evidence>
<dbReference type="InterPro" id="IPR036388">
    <property type="entry name" value="WH-like_DNA-bd_sf"/>
</dbReference>
<proteinExistence type="inferred from homology"/>
<evidence type="ECO:0000256" key="10">
    <source>
        <dbReference type="ARBA" id="ARBA00022840"/>
    </source>
</evidence>
<keyword evidence="6" id="KW-0381">Hypersensitive response</keyword>
<dbReference type="Gene3D" id="3.80.10.10">
    <property type="entry name" value="Ribonuclease Inhibitor"/>
    <property type="match status" value="1"/>
</dbReference>
<evidence type="ECO:0000256" key="1">
    <source>
        <dbReference type="ARBA" id="ARBA00002074"/>
    </source>
</evidence>
<dbReference type="Pfam" id="PF23559">
    <property type="entry name" value="WHD_DRP"/>
    <property type="match status" value="1"/>
</dbReference>
<sequence length="736" mass="85187">MPDSENEVEHKTEEATIKLDDFEVAAEKIKEHITRGSKQLTVLSIVGMPGIGKTTLANSLYKDHSVTFPFHARAWCCVSKIYHKESLLLEILWQVNGKSNQSSQTDGKDCVEKLYKSLKGKRYLMVIDDIWDIEAWNDLKEIFPDDNNGSRILFTTRNHNVALEVNSVTYALSLLSDEQSWKLLREKVFEERRCPTELLQVGKEIAKVCKGLPLAVVTVAGILKTTERQQYKREQVAKSLCSKEAKNPLAHNFGILELCYSHLPNYLKPCFLYFASFREDAVISVSKLLWLWIAEGFVHEPNPSQISLENEAEKYLKDLVDRSLVMVDRKSSKGGVKSCRVHDLLLDFCLAKAEEEKFLLHMKSYGYHQLSTIYEDSVMHQAYHLCIKCDKHVVLPGPLRVRSLLLWRVLSYDELRMVNISQFRLLRVLDFSYILTVSGIDNKHFIKITNLVHLRFLAIQIRWPCIPSQIVNLQNLETLIVTSDSTRSSYIDLPKTIWNLVHLRHLYVKKGYFTFTGRRNVFFDNSDHLDNLETLSTIEFSLRNYFEKLASKLPGLRKLSCIVKMLWDPLIIHLNQIEELKLHFKFGVKHLLQFYYPSPYLKKLILSNLGRPWDEISVIGELPNLEVLKLVEGAFVGRQWDMREGEFQKLKFLKLCNLDIQEWNACSEHLPWLERLALHSCLCLEEIPSSAFGEISTLQSIEVKKCSSSIKQYVMQILDEQRDTGNDEFNVYIFGP</sequence>
<dbReference type="GO" id="GO:0051607">
    <property type="term" value="P:defense response to virus"/>
    <property type="evidence" value="ECO:0007669"/>
    <property type="project" value="UniProtKB-ARBA"/>
</dbReference>
<evidence type="ECO:0000256" key="4">
    <source>
        <dbReference type="ARBA" id="ARBA00022490"/>
    </source>
</evidence>
<dbReference type="PANTHER" id="PTHR23155">
    <property type="entry name" value="DISEASE RESISTANCE PROTEIN RP"/>
    <property type="match status" value="1"/>
</dbReference>
<comment type="caution">
    <text evidence="14">The sequence shown here is derived from an EMBL/GenBank/DDBJ whole genome shotgun (WGS) entry which is preliminary data.</text>
</comment>
<evidence type="ECO:0000259" key="11">
    <source>
        <dbReference type="Pfam" id="PF00931"/>
    </source>
</evidence>
<feature type="domain" description="Disease resistance R13L4/SHOC-2-like LRR" evidence="13">
    <location>
        <begin position="401"/>
        <end position="607"/>
    </location>
</feature>
<dbReference type="FunFam" id="3.40.50.300:FF:001091">
    <property type="entry name" value="Probable disease resistance protein At1g61300"/>
    <property type="match status" value="1"/>
</dbReference>
<evidence type="ECO:0000256" key="2">
    <source>
        <dbReference type="ARBA" id="ARBA00004496"/>
    </source>
</evidence>
<dbReference type="Pfam" id="PF23598">
    <property type="entry name" value="LRR_14"/>
    <property type="match status" value="1"/>
</dbReference>